<gene>
    <name evidence="1" type="ORF">LCGC14_0142910</name>
</gene>
<dbReference type="AlphaFoldDB" id="A0A0F9XIL4"/>
<comment type="caution">
    <text evidence="1">The sequence shown here is derived from an EMBL/GenBank/DDBJ whole genome shotgun (WGS) entry which is preliminary data.</text>
</comment>
<reference evidence="1" key="1">
    <citation type="journal article" date="2015" name="Nature">
        <title>Complex archaea that bridge the gap between prokaryotes and eukaryotes.</title>
        <authorList>
            <person name="Spang A."/>
            <person name="Saw J.H."/>
            <person name="Jorgensen S.L."/>
            <person name="Zaremba-Niedzwiedzka K."/>
            <person name="Martijn J."/>
            <person name="Lind A.E."/>
            <person name="van Eijk R."/>
            <person name="Schleper C."/>
            <person name="Guy L."/>
            <person name="Ettema T.J."/>
        </authorList>
    </citation>
    <scope>NUCLEOTIDE SEQUENCE</scope>
</reference>
<protein>
    <submittedName>
        <fullName evidence="1">Uncharacterized protein</fullName>
    </submittedName>
</protein>
<dbReference type="EMBL" id="LAZR01000049">
    <property type="protein sequence ID" value="KKN99046.1"/>
    <property type="molecule type" value="Genomic_DNA"/>
</dbReference>
<evidence type="ECO:0000313" key="1">
    <source>
        <dbReference type="EMBL" id="KKN99046.1"/>
    </source>
</evidence>
<proteinExistence type="predicted"/>
<sequence length="91" mass="10122">MNLTQLNELEELKTRLDKRITHHRESLASSCRALIQHLQDVACKLGNPDISHLHLHISNLGEIQSSGTIIDAECGQLMGKIEVLGLLEELS</sequence>
<accession>A0A0F9XIL4</accession>
<name>A0A0F9XIL4_9ZZZZ</name>
<organism evidence="1">
    <name type="scientific">marine sediment metagenome</name>
    <dbReference type="NCBI Taxonomy" id="412755"/>
    <lineage>
        <taxon>unclassified sequences</taxon>
        <taxon>metagenomes</taxon>
        <taxon>ecological metagenomes</taxon>
    </lineage>
</organism>